<dbReference type="SMART" id="SM00331">
    <property type="entry name" value="PP2C_SIG"/>
    <property type="match status" value="1"/>
</dbReference>
<accession>A0A561ELF8</accession>
<evidence type="ECO:0000313" key="4">
    <source>
        <dbReference type="EMBL" id="TWE16455.1"/>
    </source>
</evidence>
<keyword evidence="1" id="KW-0378">Hydrolase</keyword>
<dbReference type="PANTHER" id="PTHR43156:SF2">
    <property type="entry name" value="STAGE II SPORULATION PROTEIN E"/>
    <property type="match status" value="1"/>
</dbReference>
<dbReference type="Pfam" id="PF07228">
    <property type="entry name" value="SpoIIE"/>
    <property type="match status" value="1"/>
</dbReference>
<keyword evidence="2" id="KW-0812">Transmembrane</keyword>
<dbReference type="RefSeq" id="WP_145788587.1">
    <property type="nucleotide sequence ID" value="NZ_BAAABR010000002.1"/>
</dbReference>
<feature type="transmembrane region" description="Helical" evidence="2">
    <location>
        <begin position="91"/>
        <end position="114"/>
    </location>
</feature>
<dbReference type="FunFam" id="3.60.40.10:FF:000058">
    <property type="entry name" value="Stage II sporulation protein E"/>
    <property type="match status" value="1"/>
</dbReference>
<evidence type="ECO:0000259" key="3">
    <source>
        <dbReference type="SMART" id="SM00331"/>
    </source>
</evidence>
<protein>
    <submittedName>
        <fullName evidence="4">Serine phosphatase RsbU (Regulator of sigma subunit)</fullName>
    </submittedName>
</protein>
<dbReference type="AlphaFoldDB" id="A0A561ELF8"/>
<dbReference type="Gene3D" id="3.60.40.10">
    <property type="entry name" value="PPM-type phosphatase domain"/>
    <property type="match status" value="1"/>
</dbReference>
<feature type="transmembrane region" description="Helical" evidence="2">
    <location>
        <begin position="67"/>
        <end position="85"/>
    </location>
</feature>
<name>A0A561ELF8_9ACTN</name>
<dbReference type="OrthoDB" id="4935951at2"/>
<dbReference type="Proteomes" id="UP000318416">
    <property type="component" value="Unassembled WGS sequence"/>
</dbReference>
<dbReference type="EMBL" id="VIVR01000001">
    <property type="protein sequence ID" value="TWE16455.1"/>
    <property type="molecule type" value="Genomic_DNA"/>
</dbReference>
<dbReference type="GO" id="GO:0016791">
    <property type="term" value="F:phosphatase activity"/>
    <property type="evidence" value="ECO:0007669"/>
    <property type="project" value="TreeGrafter"/>
</dbReference>
<dbReference type="InterPro" id="IPR052016">
    <property type="entry name" value="Bact_Sigma-Reg"/>
</dbReference>
<gene>
    <name evidence="4" type="ORF">FB465_1437</name>
</gene>
<dbReference type="PANTHER" id="PTHR43156">
    <property type="entry name" value="STAGE II SPORULATION PROTEIN E-RELATED"/>
    <property type="match status" value="1"/>
</dbReference>
<feature type="transmembrane region" description="Helical" evidence="2">
    <location>
        <begin position="20"/>
        <end position="40"/>
    </location>
</feature>
<dbReference type="InterPro" id="IPR036457">
    <property type="entry name" value="PPM-type-like_dom_sf"/>
</dbReference>
<dbReference type="SUPFAM" id="SSF81606">
    <property type="entry name" value="PP2C-like"/>
    <property type="match status" value="1"/>
</dbReference>
<feature type="domain" description="PPM-type phosphatase" evidence="3">
    <location>
        <begin position="147"/>
        <end position="362"/>
    </location>
</feature>
<evidence type="ECO:0000256" key="1">
    <source>
        <dbReference type="ARBA" id="ARBA00022801"/>
    </source>
</evidence>
<keyword evidence="5" id="KW-1185">Reference proteome</keyword>
<comment type="caution">
    <text evidence="4">The sequence shown here is derived from an EMBL/GenBank/DDBJ whole genome shotgun (WGS) entry which is preliminary data.</text>
</comment>
<proteinExistence type="predicted"/>
<keyword evidence="2" id="KW-1133">Transmembrane helix</keyword>
<sequence length="364" mass="37650">MAEDGSSTGPLTPARLPRWSLLLLSGAYALVVAAVAADLATGPRTTASPIIATLPVLAGASARSVRVPLLAGLLATGVVVSLSFVNPGVPLVVHIVAVFAVLAATMASVANVVLIRAREQQLHRIRTVAEAAQQALLRPVAQRVGPLRVAVRYAAAAAEARIGGDLYEVLDTPHGVRLLLGDVQGKGLAAVETAADVLGVFREAAATDPDLAGVAERLDSAIARRPANERFVTAVLVGVPAEPGRAQIVNCGHPPPLVLRPTGEVHEVSPDHHAPPLALLGLIGGHYRAEPLDLGPGDLLLLYTDGVSEARDADGHFYPLAERLSALPGADPDGVLTEILADVREYTAGGMNDDAAMLAVRRQV</sequence>
<dbReference type="InterPro" id="IPR001932">
    <property type="entry name" value="PPM-type_phosphatase-like_dom"/>
</dbReference>
<organism evidence="4 5">
    <name type="scientific">Kitasatospora atroaurantiaca</name>
    <dbReference type="NCBI Taxonomy" id="285545"/>
    <lineage>
        <taxon>Bacteria</taxon>
        <taxon>Bacillati</taxon>
        <taxon>Actinomycetota</taxon>
        <taxon>Actinomycetes</taxon>
        <taxon>Kitasatosporales</taxon>
        <taxon>Streptomycetaceae</taxon>
        <taxon>Kitasatospora</taxon>
    </lineage>
</organism>
<evidence type="ECO:0000313" key="5">
    <source>
        <dbReference type="Proteomes" id="UP000318416"/>
    </source>
</evidence>
<keyword evidence="2" id="KW-0472">Membrane</keyword>
<reference evidence="4 5" key="1">
    <citation type="submission" date="2019-06" db="EMBL/GenBank/DDBJ databases">
        <title>Sequencing the genomes of 1000 actinobacteria strains.</title>
        <authorList>
            <person name="Klenk H.-P."/>
        </authorList>
    </citation>
    <scope>NUCLEOTIDE SEQUENCE [LARGE SCALE GENOMIC DNA]</scope>
    <source>
        <strain evidence="4 5">DSM 41649</strain>
    </source>
</reference>
<evidence type="ECO:0000256" key="2">
    <source>
        <dbReference type="SAM" id="Phobius"/>
    </source>
</evidence>